<sequence>MDKTTLAAYDQAAPAFADDWSSQPAPDDMYQLLARHFKPGPTADVGCGAGRDVAWLAANGFDARGYDASEGLLREARARHPQLRFDVARLPELAGMVPGAFENVLCETVVMHLDPDTIGAATRRLLEILRPGGALYLSWRVTGGESERDKHGRLYSAFDASRVTRELGAGDAVLHDREEVSASSGKRIHRLVVRKADA</sequence>
<dbReference type="SUPFAM" id="SSF53335">
    <property type="entry name" value="S-adenosyl-L-methionine-dependent methyltransferases"/>
    <property type="match status" value="1"/>
</dbReference>
<dbReference type="Proteomes" id="UP000305539">
    <property type="component" value="Unassembled WGS sequence"/>
</dbReference>
<keyword evidence="3" id="KW-1185">Reference proteome</keyword>
<evidence type="ECO:0000313" key="2">
    <source>
        <dbReference type="EMBL" id="TKC89710.1"/>
    </source>
</evidence>
<accession>A0A4V5PJ20</accession>
<dbReference type="AlphaFoldDB" id="A0A4V5PJ20"/>
<protein>
    <submittedName>
        <fullName evidence="2">Class I SAM-dependent methyltransferase</fullName>
    </submittedName>
</protein>
<keyword evidence="2" id="KW-0489">Methyltransferase</keyword>
<proteinExistence type="predicted"/>
<comment type="caution">
    <text evidence="2">The sequence shown here is derived from an EMBL/GenBank/DDBJ whole genome shotgun (WGS) entry which is preliminary data.</text>
</comment>
<dbReference type="Gene3D" id="3.40.50.150">
    <property type="entry name" value="Vaccinia Virus protein VP39"/>
    <property type="match status" value="1"/>
</dbReference>
<reference evidence="2 3" key="1">
    <citation type="submission" date="2019-04" db="EMBL/GenBank/DDBJ databases">
        <title>Trinickia sp. 7GSK02, isolated from subtropical forest soil.</title>
        <authorList>
            <person name="Gao Z.-H."/>
            <person name="Qiu L.-H."/>
        </authorList>
    </citation>
    <scope>NUCLEOTIDE SEQUENCE [LARGE SCALE GENOMIC DNA]</scope>
    <source>
        <strain evidence="2 3">7GSK02</strain>
    </source>
</reference>
<dbReference type="Pfam" id="PF13649">
    <property type="entry name" value="Methyltransf_25"/>
    <property type="match status" value="1"/>
</dbReference>
<dbReference type="RefSeq" id="WP_136894736.1">
    <property type="nucleotide sequence ID" value="NZ_SWJE01000005.1"/>
</dbReference>
<gene>
    <name evidence="2" type="ORF">FAZ69_12395</name>
</gene>
<dbReference type="InterPro" id="IPR029063">
    <property type="entry name" value="SAM-dependent_MTases_sf"/>
</dbReference>
<dbReference type="GO" id="GO:0008168">
    <property type="term" value="F:methyltransferase activity"/>
    <property type="evidence" value="ECO:0007669"/>
    <property type="project" value="UniProtKB-KW"/>
</dbReference>
<feature type="domain" description="Methyltransferase" evidence="1">
    <location>
        <begin position="44"/>
        <end position="133"/>
    </location>
</feature>
<dbReference type="OrthoDB" id="7348755at2"/>
<evidence type="ECO:0000259" key="1">
    <source>
        <dbReference type="Pfam" id="PF13649"/>
    </source>
</evidence>
<organism evidence="2 3">
    <name type="scientific">Trinickia terrae</name>
    <dbReference type="NCBI Taxonomy" id="2571161"/>
    <lineage>
        <taxon>Bacteria</taxon>
        <taxon>Pseudomonadati</taxon>
        <taxon>Pseudomonadota</taxon>
        <taxon>Betaproteobacteria</taxon>
        <taxon>Burkholderiales</taxon>
        <taxon>Burkholderiaceae</taxon>
        <taxon>Trinickia</taxon>
    </lineage>
</organism>
<dbReference type="CDD" id="cd02440">
    <property type="entry name" value="AdoMet_MTases"/>
    <property type="match status" value="1"/>
</dbReference>
<dbReference type="EMBL" id="SWJE01000005">
    <property type="protein sequence ID" value="TKC89710.1"/>
    <property type="molecule type" value="Genomic_DNA"/>
</dbReference>
<keyword evidence="2" id="KW-0808">Transferase</keyword>
<name>A0A4V5PJ20_9BURK</name>
<dbReference type="GO" id="GO:0032259">
    <property type="term" value="P:methylation"/>
    <property type="evidence" value="ECO:0007669"/>
    <property type="project" value="UniProtKB-KW"/>
</dbReference>
<evidence type="ECO:0000313" key="3">
    <source>
        <dbReference type="Proteomes" id="UP000305539"/>
    </source>
</evidence>
<dbReference type="InterPro" id="IPR041698">
    <property type="entry name" value="Methyltransf_25"/>
</dbReference>